<dbReference type="PANTHER" id="PTHR32432">
    <property type="entry name" value="CELL DIVISION PROTEIN FTSA-RELATED"/>
    <property type="match status" value="1"/>
</dbReference>
<gene>
    <name evidence="1" type="primary">pilM</name>
    <name evidence="1" type="ORF">ACFP7A_00500</name>
</gene>
<sequence>MFEKWLQLFQSHARVGLTISDYSIRMVLSHGTSNDAAHLDYWEEWLSPGIVENGRVKDEEAFTAHLKDMVHALKAKGKRTYFAIPDSQLILRQFDFPGIKSDPELQNYFFIEIGNKIQLPFEQAVFDFHVISRAATGTKVLLIAAPEAIVTQYRKLQGNAGLNPVNAEFSALGTERWVRQNYPQYSDKQRMYVQLEKEALYVSIFDQEIPMFVRQVSLKGVDQEVAQEAFALNAATEIERMLNFYQYSVRKGTDEVTAIYLLGDTEQSDQLKETLSAMVTQDVNTLYFDRERLQDSDSMSTAFIPVIGLALKEGMK</sequence>
<dbReference type="InterPro" id="IPR050696">
    <property type="entry name" value="FtsA/MreB"/>
</dbReference>
<dbReference type="Gene3D" id="3.30.420.40">
    <property type="match status" value="2"/>
</dbReference>
<dbReference type="Gene3D" id="3.30.1490.300">
    <property type="match status" value="1"/>
</dbReference>
<evidence type="ECO:0000313" key="2">
    <source>
        <dbReference type="Proteomes" id="UP001596267"/>
    </source>
</evidence>
<dbReference type="RefSeq" id="WP_381450683.1">
    <property type="nucleotide sequence ID" value="NZ_JAMXWN010000005.1"/>
</dbReference>
<accession>A0ABW1WCR8</accession>
<dbReference type="SUPFAM" id="SSF53067">
    <property type="entry name" value="Actin-like ATPase domain"/>
    <property type="match status" value="1"/>
</dbReference>
<protein>
    <submittedName>
        <fullName evidence="1">Type IV pilus biogenesis protein PilM</fullName>
    </submittedName>
</protein>
<name>A0ABW1WCR8_9BACL</name>
<dbReference type="PANTHER" id="PTHR32432:SF3">
    <property type="entry name" value="ETHANOLAMINE UTILIZATION PROTEIN EUTJ"/>
    <property type="match status" value="1"/>
</dbReference>
<dbReference type="InterPro" id="IPR043129">
    <property type="entry name" value="ATPase_NBD"/>
</dbReference>
<proteinExistence type="predicted"/>
<comment type="caution">
    <text evidence="1">The sequence shown here is derived from an EMBL/GenBank/DDBJ whole genome shotgun (WGS) entry which is preliminary data.</text>
</comment>
<dbReference type="Proteomes" id="UP001596267">
    <property type="component" value="Unassembled WGS sequence"/>
</dbReference>
<organism evidence="1 2">
    <name type="scientific">Sporolactobacillus kofuensis</name>
    <dbReference type="NCBI Taxonomy" id="269672"/>
    <lineage>
        <taxon>Bacteria</taxon>
        <taxon>Bacillati</taxon>
        <taxon>Bacillota</taxon>
        <taxon>Bacilli</taxon>
        <taxon>Bacillales</taxon>
        <taxon>Sporolactobacillaceae</taxon>
        <taxon>Sporolactobacillus</taxon>
    </lineage>
</organism>
<dbReference type="Pfam" id="PF11104">
    <property type="entry name" value="PilM_2"/>
    <property type="match status" value="1"/>
</dbReference>
<reference evidence="2" key="1">
    <citation type="journal article" date="2019" name="Int. J. Syst. Evol. Microbiol.">
        <title>The Global Catalogue of Microorganisms (GCM) 10K type strain sequencing project: providing services to taxonomists for standard genome sequencing and annotation.</title>
        <authorList>
            <consortium name="The Broad Institute Genomics Platform"/>
            <consortium name="The Broad Institute Genome Sequencing Center for Infectious Disease"/>
            <person name="Wu L."/>
            <person name="Ma J."/>
        </authorList>
    </citation>
    <scope>NUCLEOTIDE SEQUENCE [LARGE SCALE GENOMIC DNA]</scope>
    <source>
        <strain evidence="2">CCUG 42001</strain>
    </source>
</reference>
<keyword evidence="2" id="KW-1185">Reference proteome</keyword>
<dbReference type="EMBL" id="JBHSTQ010000001">
    <property type="protein sequence ID" value="MFC6385068.1"/>
    <property type="molecule type" value="Genomic_DNA"/>
</dbReference>
<dbReference type="InterPro" id="IPR005883">
    <property type="entry name" value="PilM"/>
</dbReference>
<evidence type="ECO:0000313" key="1">
    <source>
        <dbReference type="EMBL" id="MFC6385068.1"/>
    </source>
</evidence>